<feature type="transmembrane region" description="Helical" evidence="1">
    <location>
        <begin position="164"/>
        <end position="186"/>
    </location>
</feature>
<dbReference type="PANTHER" id="PTHR34978:SF3">
    <property type="entry name" value="SLR0241 PROTEIN"/>
    <property type="match status" value="1"/>
</dbReference>
<evidence type="ECO:0000256" key="1">
    <source>
        <dbReference type="SAM" id="Phobius"/>
    </source>
</evidence>
<dbReference type="Pfam" id="PF05569">
    <property type="entry name" value="Peptidase_M56"/>
    <property type="match status" value="1"/>
</dbReference>
<keyword evidence="1" id="KW-1133">Transmembrane helix</keyword>
<name>A0ABU9B0R9_9BACT</name>
<dbReference type="InterPro" id="IPR052173">
    <property type="entry name" value="Beta-lactam_resp_regulator"/>
</dbReference>
<evidence type="ECO:0000313" key="4">
    <source>
        <dbReference type="Proteomes" id="UP001371305"/>
    </source>
</evidence>
<dbReference type="RefSeq" id="WP_341406227.1">
    <property type="nucleotide sequence ID" value="NZ_JBBUKT010000007.1"/>
</dbReference>
<feature type="transmembrane region" description="Helical" evidence="1">
    <location>
        <begin position="30"/>
        <end position="49"/>
    </location>
</feature>
<feature type="transmembrane region" description="Helical" evidence="1">
    <location>
        <begin position="254"/>
        <end position="273"/>
    </location>
</feature>
<feature type="domain" description="Peptidase M56" evidence="2">
    <location>
        <begin position="62"/>
        <end position="242"/>
    </location>
</feature>
<evidence type="ECO:0000313" key="3">
    <source>
        <dbReference type="EMBL" id="MEK7952470.1"/>
    </source>
</evidence>
<reference evidence="3 4" key="1">
    <citation type="submission" date="2024-04" db="EMBL/GenBank/DDBJ databases">
        <title>Luteolibacter sp. isolated from soil.</title>
        <authorList>
            <person name="An J."/>
        </authorList>
    </citation>
    <scope>NUCLEOTIDE SEQUENCE [LARGE SCALE GENOMIC DNA]</scope>
    <source>
        <strain evidence="3 4">Y139</strain>
    </source>
</reference>
<gene>
    <name evidence="3" type="ORF">WKV53_18300</name>
</gene>
<keyword evidence="1" id="KW-0472">Membrane</keyword>
<dbReference type="CDD" id="cd07341">
    <property type="entry name" value="M56_BlaR1_MecR1_like"/>
    <property type="match status" value="1"/>
</dbReference>
<evidence type="ECO:0000259" key="2">
    <source>
        <dbReference type="Pfam" id="PF05569"/>
    </source>
</evidence>
<keyword evidence="4" id="KW-1185">Reference proteome</keyword>
<dbReference type="EMBL" id="JBBUKT010000007">
    <property type="protein sequence ID" value="MEK7952470.1"/>
    <property type="molecule type" value="Genomic_DNA"/>
</dbReference>
<protein>
    <submittedName>
        <fullName evidence="3">M56 family metallopeptidase</fullName>
    </submittedName>
</protein>
<feature type="transmembrane region" description="Helical" evidence="1">
    <location>
        <begin position="69"/>
        <end position="92"/>
    </location>
</feature>
<dbReference type="InterPro" id="IPR008756">
    <property type="entry name" value="Peptidase_M56"/>
</dbReference>
<accession>A0ABU9B0R9</accession>
<organism evidence="3 4">
    <name type="scientific">Luteolibacter soli</name>
    <dbReference type="NCBI Taxonomy" id="3135280"/>
    <lineage>
        <taxon>Bacteria</taxon>
        <taxon>Pseudomonadati</taxon>
        <taxon>Verrucomicrobiota</taxon>
        <taxon>Verrucomicrobiia</taxon>
        <taxon>Verrucomicrobiales</taxon>
        <taxon>Verrucomicrobiaceae</taxon>
        <taxon>Luteolibacter</taxon>
    </lineage>
</organism>
<dbReference type="PANTHER" id="PTHR34978">
    <property type="entry name" value="POSSIBLE SENSOR-TRANSDUCER PROTEIN BLAR"/>
    <property type="match status" value="1"/>
</dbReference>
<dbReference type="Proteomes" id="UP001371305">
    <property type="component" value="Unassembled WGS sequence"/>
</dbReference>
<keyword evidence="1" id="KW-0812">Transmembrane</keyword>
<proteinExistence type="predicted"/>
<comment type="caution">
    <text evidence="3">The sequence shown here is derived from an EMBL/GenBank/DDBJ whole genome shotgun (WGS) entry which is preliminary data.</text>
</comment>
<sequence>MLPTAIAFSLIATAAVWFAGRRDEARDPRLTLLVLGLLAVFPLLFFLPEWEVLPAAAPSESVAPSWTRWLPWIWGAGVAIASLRLIAALTVLHQWRKNSRRIEAREAGDALVDIRLLESITSPIAAGILKPVVFVPVVWQEWPQETREAVLAHEIKHHQRRDPLLRAIGAVACTLHWFNPLVWWMARRLGDQCEFACDEQVLADGMGAERYANVLCDLAASTRSPATALAMAHESGLEARVKRMFSKVPKGSRVALFMLVVLTILTALGLAVIRRADPPAKPAIPVEEIQTRLNADPFPGN</sequence>